<organism evidence="2 3">
    <name type="scientific">Brenthis ino</name>
    <name type="common">lesser marbled fritillary</name>
    <dbReference type="NCBI Taxonomy" id="405034"/>
    <lineage>
        <taxon>Eukaryota</taxon>
        <taxon>Metazoa</taxon>
        <taxon>Ecdysozoa</taxon>
        <taxon>Arthropoda</taxon>
        <taxon>Hexapoda</taxon>
        <taxon>Insecta</taxon>
        <taxon>Pterygota</taxon>
        <taxon>Neoptera</taxon>
        <taxon>Endopterygota</taxon>
        <taxon>Lepidoptera</taxon>
        <taxon>Glossata</taxon>
        <taxon>Ditrysia</taxon>
        <taxon>Papilionoidea</taxon>
        <taxon>Nymphalidae</taxon>
        <taxon>Heliconiinae</taxon>
        <taxon>Argynnini</taxon>
        <taxon>Brenthis</taxon>
    </lineage>
</organism>
<reference evidence="2" key="1">
    <citation type="submission" date="2021-12" db="EMBL/GenBank/DDBJ databases">
        <authorList>
            <person name="Martin H S."/>
        </authorList>
    </citation>
    <scope>NUCLEOTIDE SEQUENCE</scope>
</reference>
<keyword evidence="1" id="KW-0732">Signal</keyword>
<dbReference type="OrthoDB" id="7462733at2759"/>
<dbReference type="Proteomes" id="UP000838878">
    <property type="component" value="Chromosome 11"/>
</dbReference>
<accession>A0A8J9Y8C9</accession>
<proteinExistence type="predicted"/>
<evidence type="ECO:0000256" key="1">
    <source>
        <dbReference type="SAM" id="SignalP"/>
    </source>
</evidence>
<evidence type="ECO:0000313" key="2">
    <source>
        <dbReference type="EMBL" id="CAH0717136.1"/>
    </source>
</evidence>
<gene>
    <name evidence="2" type="ORF">BINO364_LOCUS3775</name>
</gene>
<feature type="non-terminal residue" evidence="2">
    <location>
        <position position="544"/>
    </location>
</feature>
<feature type="signal peptide" evidence="1">
    <location>
        <begin position="1"/>
        <end position="19"/>
    </location>
</feature>
<feature type="chain" id="PRO_5035422502" evidence="1">
    <location>
        <begin position="20"/>
        <end position="544"/>
    </location>
</feature>
<name>A0A8J9Y8C9_9NEOP</name>
<sequence length="544" mass="57305">MELYIIILLLAVFFYQVQSQICVGPGQVIATPQIVAPPVVATTIVDNSVSNALANALQLLIVSDLIQSRLGSKNCINGLGPVIDAIVPGYSPIVDVVTPCVSSVDVVSPCGPVIDTFIPNYYGGITETIRPNIFGGYTETICANPCGVCETITPNYYGCWTETCTPNLCGATEIVSTNIGYPNIATLTPNIYGGITECISPAPCVQQLPFCAGVNEIIVPPCGPNYYNDVVEVISPCGPNYYGGVAEYISNPFYCGLSEVVSPYNPGCLGGITEIVSGNPYAPNFCGNVISPCNSIISCLPEVRTPSCGTFYGGINEFSPFNCGCFGGIPEVISNPYIPNYFGGGPCSPVAAEVLIPSAIPAQLTCNFGYMPTTVPCVSVNVETLPFENCGCGCTRLGATGNTELKLDGTTKFGKKLEGIRFGDAKFGGFTSGFGHPQENVGKEITSEINGDANWAASSEPSRVFRSRLQTIISCIVFTRFWQTDGEQSVMIVVGLEKERGGTKFGFSIKVGCTSGGLMGASTMPSGLLKTTLACLFKHCEAAI</sequence>
<dbReference type="EMBL" id="OV170231">
    <property type="protein sequence ID" value="CAH0717136.1"/>
    <property type="molecule type" value="Genomic_DNA"/>
</dbReference>
<dbReference type="AlphaFoldDB" id="A0A8J9Y8C9"/>
<evidence type="ECO:0000313" key="3">
    <source>
        <dbReference type="Proteomes" id="UP000838878"/>
    </source>
</evidence>
<protein>
    <submittedName>
        <fullName evidence="2">Uncharacterized protein</fullName>
    </submittedName>
</protein>
<keyword evidence="3" id="KW-1185">Reference proteome</keyword>